<keyword evidence="2" id="KW-0813">Transport</keyword>
<organism evidence="9">
    <name type="scientific">Verticillium alfalfae (strain VaMs.102 / ATCC MYA-4576 / FGSC 10136)</name>
    <name type="common">Verticillium wilt of alfalfa</name>
    <name type="synonym">Verticillium albo-atrum</name>
    <dbReference type="NCBI Taxonomy" id="526221"/>
    <lineage>
        <taxon>Eukaryota</taxon>
        <taxon>Fungi</taxon>
        <taxon>Dikarya</taxon>
        <taxon>Ascomycota</taxon>
        <taxon>Pezizomycotina</taxon>
        <taxon>Sordariomycetes</taxon>
        <taxon>Hypocreomycetidae</taxon>
        <taxon>Glomerellales</taxon>
        <taxon>Plectosphaerellaceae</taxon>
        <taxon>Verticillium</taxon>
    </lineage>
</organism>
<reference evidence="9" key="1">
    <citation type="journal article" date="2011" name="PLoS Pathog.">
        <title>Comparative genomics yields insights into niche adaptation of plant vascular wilt pathogens.</title>
        <authorList>
            <person name="Klosterman S.J."/>
            <person name="Subbarao K.V."/>
            <person name="Kang S."/>
            <person name="Veronese P."/>
            <person name="Gold S.E."/>
            <person name="Thomma B.P.H.J."/>
            <person name="Chen Z."/>
            <person name="Henrissat B."/>
            <person name="Lee Y.-H."/>
            <person name="Park J."/>
            <person name="Garcia-Pedrajas M.D."/>
            <person name="Barbara D.J."/>
            <person name="Anchieta A."/>
            <person name="de Jonge R."/>
            <person name="Santhanam P."/>
            <person name="Maruthachalam K."/>
            <person name="Atallah Z."/>
            <person name="Amyotte S.G."/>
            <person name="Paz Z."/>
            <person name="Inderbitzin P."/>
            <person name="Hayes R.J."/>
            <person name="Heiman D.I."/>
            <person name="Young S."/>
            <person name="Zeng Q."/>
            <person name="Engels R."/>
            <person name="Galagan J."/>
            <person name="Cuomo C.A."/>
            <person name="Dobinson K.F."/>
            <person name="Ma L.-J."/>
        </authorList>
    </citation>
    <scope>NUCLEOTIDE SEQUENCE [LARGE SCALE GENOMIC DNA]</scope>
    <source>
        <strain evidence="9">VaMs.102 / ATCC MYA-4576 / FGSC 10136</strain>
    </source>
</reference>
<dbReference type="HOGENOM" id="CLU_1397296_0_0_1"/>
<dbReference type="GO" id="GO:0022857">
    <property type="term" value="F:transmembrane transporter activity"/>
    <property type="evidence" value="ECO:0007669"/>
    <property type="project" value="TreeGrafter"/>
</dbReference>
<dbReference type="KEGG" id="val:VDBG_00857"/>
<feature type="transmembrane region" description="Helical" evidence="7">
    <location>
        <begin position="106"/>
        <end position="128"/>
    </location>
</feature>
<evidence type="ECO:0000256" key="7">
    <source>
        <dbReference type="SAM" id="Phobius"/>
    </source>
</evidence>
<dbReference type="SUPFAM" id="SSF103473">
    <property type="entry name" value="MFS general substrate transporter"/>
    <property type="match status" value="1"/>
</dbReference>
<comment type="subcellular location">
    <subcellularLocation>
        <location evidence="1">Membrane</location>
        <topology evidence="1">Multi-pass membrane protein</topology>
    </subcellularLocation>
</comment>
<dbReference type="PANTHER" id="PTHR43791:SF27">
    <property type="entry name" value="TRANSPORTER, PUTATIVE (AFU_ORTHOLOGUE AFUA_2G15730)-RELATED"/>
    <property type="match status" value="1"/>
</dbReference>
<keyword evidence="5 7" id="KW-0472">Membrane</keyword>
<evidence type="ECO:0000256" key="1">
    <source>
        <dbReference type="ARBA" id="ARBA00004141"/>
    </source>
</evidence>
<dbReference type="PANTHER" id="PTHR43791">
    <property type="entry name" value="PERMEASE-RELATED"/>
    <property type="match status" value="1"/>
</dbReference>
<keyword evidence="3 7" id="KW-0812">Transmembrane</keyword>
<evidence type="ECO:0000313" key="9">
    <source>
        <dbReference type="Proteomes" id="UP000008698"/>
    </source>
</evidence>
<protein>
    <submittedName>
        <fullName evidence="8">Uncharacterized protein</fullName>
    </submittedName>
</protein>
<proteinExistence type="predicted"/>
<keyword evidence="4 7" id="KW-1133">Transmembrane helix</keyword>
<evidence type="ECO:0000256" key="2">
    <source>
        <dbReference type="ARBA" id="ARBA00022448"/>
    </source>
</evidence>
<dbReference type="Gene3D" id="1.20.1250.20">
    <property type="entry name" value="MFS general substrate transporter like domains"/>
    <property type="match status" value="1"/>
</dbReference>
<dbReference type="GeneID" id="9530751"/>
<feature type="region of interest" description="Disordered" evidence="6">
    <location>
        <begin position="150"/>
        <end position="177"/>
    </location>
</feature>
<evidence type="ECO:0000313" key="8">
    <source>
        <dbReference type="EMBL" id="EEY14748.1"/>
    </source>
</evidence>
<dbReference type="InterPro" id="IPR036259">
    <property type="entry name" value="MFS_trans_sf"/>
</dbReference>
<dbReference type="EMBL" id="DS985214">
    <property type="protein sequence ID" value="EEY14748.1"/>
    <property type="molecule type" value="Genomic_DNA"/>
</dbReference>
<accession>C9S7I7</accession>
<keyword evidence="9" id="KW-1185">Reference proteome</keyword>
<dbReference type="RefSeq" id="XP_003009174.1">
    <property type="nucleotide sequence ID" value="XM_003009128.1"/>
</dbReference>
<name>C9S7I7_VERA1</name>
<gene>
    <name evidence="8" type="ORF">VDBG_00857</name>
</gene>
<feature type="compositionally biased region" description="Low complexity" evidence="6">
    <location>
        <begin position="160"/>
        <end position="176"/>
    </location>
</feature>
<evidence type="ECO:0000256" key="3">
    <source>
        <dbReference type="ARBA" id="ARBA00022692"/>
    </source>
</evidence>
<dbReference type="eggNOG" id="KOG2533">
    <property type="taxonomic scope" value="Eukaryota"/>
</dbReference>
<sequence>MAEKLVSVGTASDTVTVVVAGPAAAASAESAFNFSFASLARFVWTPVPTASPMTAADKAAIMMDKRKELALRTAIFLSAAPLATAFASSLAFLIVSLAKNGPIAPWRLLFLLEGFPSVLIAPIAWRLIPDSPQTATYLTPRQRKVARLRLRNEETPPSPSSAADAASTSPQTSSTPVPMLYHAPIVVASIQHCKG</sequence>
<evidence type="ECO:0000256" key="6">
    <source>
        <dbReference type="SAM" id="MobiDB-lite"/>
    </source>
</evidence>
<feature type="transmembrane region" description="Helical" evidence="7">
    <location>
        <begin position="69"/>
        <end position="94"/>
    </location>
</feature>
<dbReference type="OrthoDB" id="2985014at2759"/>
<dbReference type="AlphaFoldDB" id="C9S7I7"/>
<dbReference type="Proteomes" id="UP000008698">
    <property type="component" value="Unassembled WGS sequence"/>
</dbReference>
<evidence type="ECO:0000256" key="4">
    <source>
        <dbReference type="ARBA" id="ARBA00022989"/>
    </source>
</evidence>
<evidence type="ECO:0000256" key="5">
    <source>
        <dbReference type="ARBA" id="ARBA00023136"/>
    </source>
</evidence>
<dbReference type="GO" id="GO:0016020">
    <property type="term" value="C:membrane"/>
    <property type="evidence" value="ECO:0007669"/>
    <property type="project" value="UniProtKB-SubCell"/>
</dbReference>